<dbReference type="GO" id="GO:0009847">
    <property type="term" value="P:spore germination"/>
    <property type="evidence" value="ECO:0007669"/>
    <property type="project" value="InterPro"/>
</dbReference>
<feature type="domain" description="Sporulation protein YpeB N-terminal" evidence="4">
    <location>
        <begin position="31"/>
        <end position="167"/>
    </location>
</feature>
<feature type="transmembrane region" description="Helical" evidence="2">
    <location>
        <begin position="7"/>
        <end position="25"/>
    </location>
</feature>
<evidence type="ECO:0000256" key="1">
    <source>
        <dbReference type="SAM" id="Coils"/>
    </source>
</evidence>
<reference evidence="5 6" key="1">
    <citation type="submission" date="2019-03" db="EMBL/GenBank/DDBJ databases">
        <authorList>
            <person name="Kim M.K.M."/>
        </authorList>
    </citation>
    <scope>NUCLEOTIDE SEQUENCE [LARGE SCALE GENOMIC DNA]</scope>
    <source>
        <strain evidence="5 6">18JY21-1</strain>
    </source>
</reference>
<dbReference type="OrthoDB" id="2372097at2"/>
<dbReference type="Pfam" id="PF14620">
    <property type="entry name" value="YPEB_PepSY1-2"/>
    <property type="match status" value="1"/>
</dbReference>
<protein>
    <submittedName>
        <fullName evidence="5">Germination protein YpeB</fullName>
    </submittedName>
</protein>
<dbReference type="NCBIfam" id="TIGR02889">
    <property type="entry name" value="spore_YpeB"/>
    <property type="match status" value="1"/>
</dbReference>
<dbReference type="EMBL" id="SKFG01000001">
    <property type="protein sequence ID" value="TCZ81237.1"/>
    <property type="molecule type" value="Genomic_DNA"/>
</dbReference>
<keyword evidence="2" id="KW-0812">Transmembrane</keyword>
<dbReference type="InterPro" id="IPR048402">
    <property type="entry name" value="YpeB_N"/>
</dbReference>
<keyword evidence="6" id="KW-1185">Reference proteome</keyword>
<evidence type="ECO:0000313" key="6">
    <source>
        <dbReference type="Proteomes" id="UP000295418"/>
    </source>
</evidence>
<evidence type="ECO:0000256" key="2">
    <source>
        <dbReference type="SAM" id="Phobius"/>
    </source>
</evidence>
<keyword evidence="2" id="KW-1133">Transmembrane helix</keyword>
<organism evidence="5 6">
    <name type="scientific">Paenibacillus albiflavus</name>
    <dbReference type="NCBI Taxonomy" id="2545760"/>
    <lineage>
        <taxon>Bacteria</taxon>
        <taxon>Bacillati</taxon>
        <taxon>Bacillota</taxon>
        <taxon>Bacilli</taxon>
        <taxon>Bacillales</taxon>
        <taxon>Paenibacillaceae</taxon>
        <taxon>Paenibacillus</taxon>
    </lineage>
</organism>
<evidence type="ECO:0000313" key="5">
    <source>
        <dbReference type="EMBL" id="TCZ81237.1"/>
    </source>
</evidence>
<keyword evidence="1" id="KW-0175">Coiled coil</keyword>
<feature type="domain" description="Sporulation protein YpeB PepSY1 and PepSY2" evidence="3">
    <location>
        <begin position="185"/>
        <end position="373"/>
    </location>
</feature>
<evidence type="ECO:0000259" key="4">
    <source>
        <dbReference type="Pfam" id="PF20769"/>
    </source>
</evidence>
<sequence>MYRRISMVLFPVVTLALIFTAYWGYTENQKRNQIMVKAENQYQRSFHNLSYHMDRLNEQLGNTLAMSEASVDSYRKGLVNIWQLTSEAKSEVSQLPLYGMEFSKAEQFLSNLANFSYKTGVRDFTKKPLDDKEVQTLNALYKHSEELSNELRNMQAKVLSTKLQWADVETAMSSNKGPQDNMIVDGFQAMDKQVSGYKDVEWDPLIANMNRRHDGDSLKDKEVSADEVKHKAANFWGIDPSAVQIAENGKGTKFHSYSANINNGSGGTSQMDFTSKGGHPFHYMNNRNVGEPTCDLNQAVDKAGHFLNSHNYPNMTPISYDQAGKSADITFATKQNDVTIYPEKIMVKVALDNGEIVGLQASDYVYNHKQRDLKKPTMDIAQAQKSLSNKLNIVSKGEAVILNELKEEVQCYEFLGKMDKANYRIFINADTGAEEGIERLEPEELAAAQK</sequence>
<gene>
    <name evidence="5" type="primary">ypeB</name>
    <name evidence="5" type="ORF">E0485_02895</name>
</gene>
<dbReference type="RefSeq" id="WP_132416336.1">
    <property type="nucleotide sequence ID" value="NZ_SKFG01000001.1"/>
</dbReference>
<dbReference type="AlphaFoldDB" id="A0A4R4EMY8"/>
<accession>A0A4R4EMY8</accession>
<dbReference type="Proteomes" id="UP000295418">
    <property type="component" value="Unassembled WGS sequence"/>
</dbReference>
<evidence type="ECO:0000259" key="3">
    <source>
        <dbReference type="Pfam" id="PF14620"/>
    </source>
</evidence>
<keyword evidence="2" id="KW-0472">Membrane</keyword>
<feature type="coiled-coil region" evidence="1">
    <location>
        <begin position="137"/>
        <end position="164"/>
    </location>
</feature>
<name>A0A4R4EMY8_9BACL</name>
<dbReference type="Pfam" id="PF20769">
    <property type="entry name" value="YPEB_N"/>
    <property type="match status" value="1"/>
</dbReference>
<comment type="caution">
    <text evidence="5">The sequence shown here is derived from an EMBL/GenBank/DDBJ whole genome shotgun (WGS) entry which is preliminary data.</text>
</comment>
<dbReference type="InterPro" id="IPR014239">
    <property type="entry name" value="YpeB_PepSY1-2"/>
</dbReference>
<proteinExistence type="predicted"/>